<feature type="chain" id="PRO_5024437360" evidence="2">
    <location>
        <begin position="27"/>
        <end position="303"/>
    </location>
</feature>
<gene>
    <name evidence="5" type="ORF">GIY23_11665</name>
</gene>
<dbReference type="AlphaFoldDB" id="A0A5Q3QA79"/>
<keyword evidence="6" id="KW-1185">Reference proteome</keyword>
<proteinExistence type="predicted"/>
<protein>
    <submittedName>
        <fullName evidence="5">DUF3048 domain-containing protein</fullName>
    </submittedName>
</protein>
<feature type="region of interest" description="Disordered" evidence="1">
    <location>
        <begin position="265"/>
        <end position="288"/>
    </location>
</feature>
<dbReference type="Gene3D" id="3.50.90.10">
    <property type="entry name" value="YerB-like"/>
    <property type="match status" value="1"/>
</dbReference>
<dbReference type="Pfam" id="PF11258">
    <property type="entry name" value="DUF3048"/>
    <property type="match status" value="1"/>
</dbReference>
<accession>A0A5Q3QA79</accession>
<evidence type="ECO:0000259" key="3">
    <source>
        <dbReference type="Pfam" id="PF11258"/>
    </source>
</evidence>
<dbReference type="EMBL" id="CP045929">
    <property type="protein sequence ID" value="QGK70094.1"/>
    <property type="molecule type" value="Genomic_DNA"/>
</dbReference>
<evidence type="ECO:0000259" key="4">
    <source>
        <dbReference type="Pfam" id="PF17479"/>
    </source>
</evidence>
<dbReference type="PROSITE" id="PS51257">
    <property type="entry name" value="PROKAR_LIPOPROTEIN"/>
    <property type="match status" value="1"/>
</dbReference>
<evidence type="ECO:0000256" key="1">
    <source>
        <dbReference type="SAM" id="MobiDB-lite"/>
    </source>
</evidence>
<dbReference type="InterPro" id="IPR035328">
    <property type="entry name" value="DUF3048_C"/>
</dbReference>
<dbReference type="KEGG" id="sace:GIY23_11665"/>
<dbReference type="Pfam" id="PF17479">
    <property type="entry name" value="DUF3048_C"/>
    <property type="match status" value="1"/>
</dbReference>
<organism evidence="5 6">
    <name type="scientific">Allosaccharopolyspora coralli</name>
    <dbReference type="NCBI Taxonomy" id="2665642"/>
    <lineage>
        <taxon>Bacteria</taxon>
        <taxon>Bacillati</taxon>
        <taxon>Actinomycetota</taxon>
        <taxon>Actinomycetes</taxon>
        <taxon>Pseudonocardiales</taxon>
        <taxon>Pseudonocardiaceae</taxon>
        <taxon>Allosaccharopolyspora</taxon>
    </lineage>
</organism>
<feature type="signal peptide" evidence="2">
    <location>
        <begin position="1"/>
        <end position="26"/>
    </location>
</feature>
<dbReference type="InterPro" id="IPR023158">
    <property type="entry name" value="YerB-like_sf"/>
</dbReference>
<feature type="domain" description="DUF3048" evidence="3">
    <location>
        <begin position="39"/>
        <end position="159"/>
    </location>
</feature>
<keyword evidence="2" id="KW-0732">Signal</keyword>
<dbReference type="RefSeq" id="WP_154076677.1">
    <property type="nucleotide sequence ID" value="NZ_CP045929.1"/>
</dbReference>
<evidence type="ECO:0000256" key="2">
    <source>
        <dbReference type="SAM" id="SignalP"/>
    </source>
</evidence>
<dbReference type="Proteomes" id="UP000371041">
    <property type="component" value="Chromosome"/>
</dbReference>
<dbReference type="InterPro" id="IPR021416">
    <property type="entry name" value="DUF3048_N"/>
</dbReference>
<feature type="region of interest" description="Disordered" evidence="1">
    <location>
        <begin position="159"/>
        <end position="186"/>
    </location>
</feature>
<sequence length="303" mass="32051">MEPGRTRRLATAVVALFALSACTASAPPQPAPPPSPEGVLAIKVDNTVPGRPPVGVEAADVVYIEPVEGGLSRMLALYESRLPPRVGPVRSARETDLELLPQFGRPTLAYSGAAPELVEAITQAPIEPVTDKIAPEGFTRDDARKIPYNLFVRPEALPRGAPWPEQARFPRGPAPEDGTPAPSQETSYEAARITFDWSEPDGRWVLSMDGRPVNSAAGTPLGGPTVVFQEVPITMSGISDTAGTVSPVAASTGEGAATMFRDGKAYEGRWSRPSPQDPTRFTGPDGQPLPFADGQVWIVLVGA</sequence>
<evidence type="ECO:0000313" key="6">
    <source>
        <dbReference type="Proteomes" id="UP000371041"/>
    </source>
</evidence>
<feature type="domain" description="DUF3048" evidence="4">
    <location>
        <begin position="188"/>
        <end position="298"/>
    </location>
</feature>
<name>A0A5Q3QA79_9PSEU</name>
<reference evidence="6" key="1">
    <citation type="submission" date="2019-11" db="EMBL/GenBank/DDBJ databases">
        <title>The complete genome sequence of Saccharopolyspora sp. E2A.</title>
        <authorList>
            <person name="Zhang G."/>
        </authorList>
    </citation>
    <scope>NUCLEOTIDE SEQUENCE [LARGE SCALE GENOMIC DNA]</scope>
    <source>
        <strain evidence="6">E2A</strain>
    </source>
</reference>
<dbReference type="SUPFAM" id="SSF159774">
    <property type="entry name" value="YerB-like"/>
    <property type="match status" value="1"/>
</dbReference>
<evidence type="ECO:0000313" key="5">
    <source>
        <dbReference type="EMBL" id="QGK70094.1"/>
    </source>
</evidence>